<gene>
    <name evidence="1" type="ORF">DPCES_5339</name>
</gene>
<reference evidence="1" key="1">
    <citation type="submission" date="2014-07" db="EMBL/GenBank/DDBJ databases">
        <authorList>
            <person name="Hornung V.Bastian."/>
        </authorList>
    </citation>
    <scope>NUCLEOTIDE SEQUENCE</scope>
    <source>
        <strain evidence="1">PCE-S</strain>
    </source>
</reference>
<proteinExistence type="predicted"/>
<dbReference type="RefSeq" id="WP_208926848.1">
    <property type="nucleotide sequence ID" value="NZ_LK996018.1"/>
</dbReference>
<evidence type="ECO:0000313" key="1">
    <source>
        <dbReference type="EMBL" id="CDV96337.1"/>
    </source>
</evidence>
<dbReference type="AlphaFoldDB" id="A0A098AVY3"/>
<dbReference type="PATRIC" id="fig|49338.4.peg.5747"/>
<sequence>MFDIKLEQMTATLWMDHRDYEVAYKNGVSALTPGFNKLTYSQAVELIGQFYRLRPSVSKYEIKQFDACIKQIMFAFGPEFEERHKYPA</sequence>
<dbReference type="EMBL" id="LK996018">
    <property type="protein sequence ID" value="CDV96337.1"/>
    <property type="molecule type" value="Genomic_DNA"/>
</dbReference>
<organism evidence="1">
    <name type="scientific">Desulfitobacterium hafniense</name>
    <name type="common">Desulfitobacterium frappieri</name>
    <dbReference type="NCBI Taxonomy" id="49338"/>
    <lineage>
        <taxon>Bacteria</taxon>
        <taxon>Bacillati</taxon>
        <taxon>Bacillota</taxon>
        <taxon>Clostridia</taxon>
        <taxon>Eubacteriales</taxon>
        <taxon>Desulfitobacteriaceae</taxon>
        <taxon>Desulfitobacterium</taxon>
    </lineage>
</organism>
<accession>A0A098AVY3</accession>
<protein>
    <submittedName>
        <fullName evidence="1">Uncharacterized protein</fullName>
    </submittedName>
</protein>
<name>A0A098AVY3_DESHA</name>